<evidence type="ECO:0000313" key="6">
    <source>
        <dbReference type="EMBL" id="MDJ1132729.1"/>
    </source>
</evidence>
<dbReference type="Pfam" id="PF13565">
    <property type="entry name" value="HTH_32"/>
    <property type="match status" value="1"/>
</dbReference>
<gene>
    <name evidence="6" type="ORF">NMN56_012345</name>
</gene>
<dbReference type="PANTHER" id="PTHR30055:SF234">
    <property type="entry name" value="HTH-TYPE TRANSCRIPTIONAL REGULATOR BETI"/>
    <property type="match status" value="1"/>
</dbReference>
<evidence type="ECO:0000256" key="3">
    <source>
        <dbReference type="ARBA" id="ARBA00023163"/>
    </source>
</evidence>
<dbReference type="InterPro" id="IPR001647">
    <property type="entry name" value="HTH_TetR"/>
</dbReference>
<organism evidence="6 7">
    <name type="scientific">Streptomyces iconiensis</name>
    <dbReference type="NCBI Taxonomy" id="1384038"/>
    <lineage>
        <taxon>Bacteria</taxon>
        <taxon>Bacillati</taxon>
        <taxon>Actinomycetota</taxon>
        <taxon>Actinomycetes</taxon>
        <taxon>Kitasatosporales</taxon>
        <taxon>Streptomycetaceae</taxon>
        <taxon>Streptomyces</taxon>
    </lineage>
</organism>
<proteinExistence type="predicted"/>
<keyword evidence="7" id="KW-1185">Reference proteome</keyword>
<dbReference type="Proteomes" id="UP001214441">
    <property type="component" value="Unassembled WGS sequence"/>
</dbReference>
<dbReference type="EMBL" id="JANCPR020000010">
    <property type="protein sequence ID" value="MDJ1132729.1"/>
    <property type="molecule type" value="Genomic_DNA"/>
</dbReference>
<dbReference type="PROSITE" id="PS50977">
    <property type="entry name" value="HTH_TETR_2"/>
    <property type="match status" value="1"/>
</dbReference>
<dbReference type="InterPro" id="IPR009057">
    <property type="entry name" value="Homeodomain-like_sf"/>
</dbReference>
<evidence type="ECO:0000256" key="1">
    <source>
        <dbReference type="ARBA" id="ARBA00023015"/>
    </source>
</evidence>
<feature type="DNA-binding region" description="H-T-H motif" evidence="4">
    <location>
        <begin position="238"/>
        <end position="257"/>
    </location>
</feature>
<sequence>MARTGRSKAELILSDEERGALEEWVRDRSTPRAWALRCRIVLACAGGASNKDVAAEVGSSPHAVGRWRARFVERRIAGLGDMPRSGGPRTVTDEQVATVVRRTLETAPENAAHWSTRAMAKETGLSQSTVSRIWRTYGLRAHRTETCEPSARKKTADEILERLAGPSGGTATGHVVEPVPPGPEGAVPVQEGVAVPVQEGVAVPVQEGVRERKKQRTRRVLIDVAHELFEKHGYEQTPVDRIAKAARVSQRTFFRYFAGKEDVALATVDEVLAVFAQAVAARPRSEAPMEVLRLALRDTVERVRAQDPRREAQFGERFRRLNEAPGLLAAHLRREEERNHVLVAEVAEREGVDPVTDPRPHLLVAAFAAAMRVSIRHWYLEEATSDLAGLPDEVDRHIELLGPALAGHWSRPLS</sequence>
<dbReference type="Gene3D" id="1.10.10.60">
    <property type="entry name" value="Homeodomain-like"/>
    <property type="match status" value="1"/>
</dbReference>
<name>A0ABT6ZV89_9ACTN</name>
<dbReference type="InterPro" id="IPR050109">
    <property type="entry name" value="HTH-type_TetR-like_transc_reg"/>
</dbReference>
<dbReference type="Pfam" id="PF17754">
    <property type="entry name" value="TetR_C_14"/>
    <property type="match status" value="1"/>
</dbReference>
<protein>
    <submittedName>
        <fullName evidence="6">TetR family transcriptional regulator</fullName>
    </submittedName>
</protein>
<comment type="caution">
    <text evidence="6">The sequence shown here is derived from an EMBL/GenBank/DDBJ whole genome shotgun (WGS) entry which is preliminary data.</text>
</comment>
<feature type="domain" description="HTH tetR-type" evidence="5">
    <location>
        <begin position="215"/>
        <end position="275"/>
    </location>
</feature>
<accession>A0ABT6ZV89</accession>
<dbReference type="SUPFAM" id="SSF46689">
    <property type="entry name" value="Homeodomain-like"/>
    <property type="match status" value="2"/>
</dbReference>
<keyword evidence="3" id="KW-0804">Transcription</keyword>
<evidence type="ECO:0000256" key="2">
    <source>
        <dbReference type="ARBA" id="ARBA00023125"/>
    </source>
</evidence>
<dbReference type="Pfam" id="PF00440">
    <property type="entry name" value="TetR_N"/>
    <property type="match status" value="1"/>
</dbReference>
<keyword evidence="1" id="KW-0805">Transcription regulation</keyword>
<reference evidence="6 7" key="1">
    <citation type="submission" date="2023-05" db="EMBL/GenBank/DDBJ databases">
        <title>Streptantibioticus silvisoli sp. nov., acidotolerant actinomycetes 1 from pine litter.</title>
        <authorList>
            <person name="Swiecimska M."/>
            <person name="Golinska P."/>
            <person name="Sangal V."/>
            <person name="Wachnowicz B."/>
            <person name="Goodfellow M."/>
        </authorList>
    </citation>
    <scope>NUCLEOTIDE SEQUENCE [LARGE SCALE GENOMIC DNA]</scope>
    <source>
        <strain evidence="6 7">DSM 42109</strain>
    </source>
</reference>
<evidence type="ECO:0000259" key="5">
    <source>
        <dbReference type="PROSITE" id="PS50977"/>
    </source>
</evidence>
<evidence type="ECO:0000256" key="4">
    <source>
        <dbReference type="PROSITE-ProRule" id="PRU00335"/>
    </source>
</evidence>
<dbReference type="PRINTS" id="PR00455">
    <property type="entry name" value="HTHTETR"/>
</dbReference>
<evidence type="ECO:0000313" key="7">
    <source>
        <dbReference type="Proteomes" id="UP001214441"/>
    </source>
</evidence>
<dbReference type="PANTHER" id="PTHR30055">
    <property type="entry name" value="HTH-TYPE TRANSCRIPTIONAL REGULATOR RUTR"/>
    <property type="match status" value="1"/>
</dbReference>
<dbReference type="InterPro" id="IPR041347">
    <property type="entry name" value="MftR_C"/>
</dbReference>
<dbReference type="Gene3D" id="1.10.357.10">
    <property type="entry name" value="Tetracycline Repressor, domain 2"/>
    <property type="match status" value="1"/>
</dbReference>
<dbReference type="RefSeq" id="WP_274040083.1">
    <property type="nucleotide sequence ID" value="NZ_JANCPR020000010.1"/>
</dbReference>
<keyword evidence="2 4" id="KW-0238">DNA-binding</keyword>